<evidence type="ECO:0000256" key="3">
    <source>
        <dbReference type="ARBA" id="ARBA00022448"/>
    </source>
</evidence>
<keyword evidence="4" id="KW-1003">Cell membrane</keyword>
<sequence>MTMLEVTDLSVSFRTQAGTVRAVDKMNFSVAPGQTLAIVGESGSGKSQTVMAAMGLLANNGEVEGSVKFDGRELIGMKSGDLNKIRGQDMAMIFQDPMTSLNPYLRVEDQMVEVLMFHKNMKRKEAIDRSEEMLKTVHLPDPRRILRRYPHELSGGQRQRVMIAMALLCDPKVLIADEPTTALDVTVQAQMLKLFAELTDKFNTALIIITHDLGVVAGLADEMMVMYAGRVVEKGSVDELFYDPRHPYTFGLLHSTPHVQQGRDRLAPIKGLPPNLTNLPPGCAFNPRCAFRFDRCVKERPALIVREHNRLSACFYEGEMTEHDMEEDLVHDREKDVAAT</sequence>
<evidence type="ECO:0000256" key="2">
    <source>
        <dbReference type="ARBA" id="ARBA00005417"/>
    </source>
</evidence>
<organism evidence="9 10">
    <name type="scientific">Pelagibacterium luteolum</name>
    <dbReference type="NCBI Taxonomy" id="440168"/>
    <lineage>
        <taxon>Bacteria</taxon>
        <taxon>Pseudomonadati</taxon>
        <taxon>Pseudomonadota</taxon>
        <taxon>Alphaproteobacteria</taxon>
        <taxon>Hyphomicrobiales</taxon>
        <taxon>Devosiaceae</taxon>
        <taxon>Pelagibacterium</taxon>
    </lineage>
</organism>
<dbReference type="Gene3D" id="3.40.50.300">
    <property type="entry name" value="P-loop containing nucleotide triphosphate hydrolases"/>
    <property type="match status" value="1"/>
</dbReference>
<dbReference type="AlphaFoldDB" id="A0A1G7WU70"/>
<dbReference type="EMBL" id="FNCS01000007">
    <property type="protein sequence ID" value="SDG75414.1"/>
    <property type="molecule type" value="Genomic_DNA"/>
</dbReference>
<keyword evidence="6 9" id="KW-0067">ATP-binding</keyword>
<name>A0A1G7WU70_9HYPH</name>
<dbReference type="InterPro" id="IPR027417">
    <property type="entry name" value="P-loop_NTPase"/>
</dbReference>
<comment type="similarity">
    <text evidence="2">Belongs to the ABC transporter superfamily.</text>
</comment>
<evidence type="ECO:0000256" key="7">
    <source>
        <dbReference type="ARBA" id="ARBA00023136"/>
    </source>
</evidence>
<dbReference type="SMART" id="SM00382">
    <property type="entry name" value="AAA"/>
    <property type="match status" value="1"/>
</dbReference>
<protein>
    <submittedName>
        <fullName evidence="9">Oligopeptide transport system ATP-binding protein</fullName>
    </submittedName>
</protein>
<dbReference type="InterPro" id="IPR013563">
    <property type="entry name" value="Oligopep_ABC_C"/>
</dbReference>
<dbReference type="Pfam" id="PF08352">
    <property type="entry name" value="oligo_HPY"/>
    <property type="match status" value="1"/>
</dbReference>
<keyword evidence="5" id="KW-0547">Nucleotide-binding</keyword>
<dbReference type="GO" id="GO:0005524">
    <property type="term" value="F:ATP binding"/>
    <property type="evidence" value="ECO:0007669"/>
    <property type="project" value="UniProtKB-KW"/>
</dbReference>
<dbReference type="STRING" id="440168.SAMN04487974_107117"/>
<dbReference type="InterPro" id="IPR017871">
    <property type="entry name" value="ABC_transporter-like_CS"/>
</dbReference>
<evidence type="ECO:0000256" key="6">
    <source>
        <dbReference type="ARBA" id="ARBA00022840"/>
    </source>
</evidence>
<dbReference type="GO" id="GO:0055085">
    <property type="term" value="P:transmembrane transport"/>
    <property type="evidence" value="ECO:0007669"/>
    <property type="project" value="UniProtKB-ARBA"/>
</dbReference>
<evidence type="ECO:0000256" key="4">
    <source>
        <dbReference type="ARBA" id="ARBA00022475"/>
    </source>
</evidence>
<dbReference type="PANTHER" id="PTHR43297:SF7">
    <property type="entry name" value="D,D-DIPEPTIDE TRANSPORT ATP-BINDING PROTEIN DDPD-RELATED"/>
    <property type="match status" value="1"/>
</dbReference>
<proteinExistence type="inferred from homology"/>
<feature type="domain" description="ABC transporter" evidence="8">
    <location>
        <begin position="4"/>
        <end position="253"/>
    </location>
</feature>
<dbReference type="Proteomes" id="UP000199495">
    <property type="component" value="Unassembled WGS sequence"/>
</dbReference>
<dbReference type="SUPFAM" id="SSF52540">
    <property type="entry name" value="P-loop containing nucleoside triphosphate hydrolases"/>
    <property type="match status" value="1"/>
</dbReference>
<evidence type="ECO:0000256" key="5">
    <source>
        <dbReference type="ARBA" id="ARBA00022741"/>
    </source>
</evidence>
<dbReference type="GO" id="GO:0016887">
    <property type="term" value="F:ATP hydrolysis activity"/>
    <property type="evidence" value="ECO:0007669"/>
    <property type="project" value="InterPro"/>
</dbReference>
<evidence type="ECO:0000313" key="10">
    <source>
        <dbReference type="Proteomes" id="UP000199495"/>
    </source>
</evidence>
<keyword evidence="7" id="KW-0472">Membrane</keyword>
<dbReference type="FunFam" id="3.40.50.300:FF:000016">
    <property type="entry name" value="Oligopeptide ABC transporter ATP-binding component"/>
    <property type="match status" value="1"/>
</dbReference>
<comment type="subcellular location">
    <subcellularLocation>
        <location evidence="1">Cell inner membrane</location>
        <topology evidence="1">Peripheral membrane protein</topology>
    </subcellularLocation>
</comment>
<dbReference type="Pfam" id="PF00005">
    <property type="entry name" value="ABC_tran"/>
    <property type="match status" value="1"/>
</dbReference>
<keyword evidence="3" id="KW-0813">Transport</keyword>
<dbReference type="CDD" id="cd03257">
    <property type="entry name" value="ABC_NikE_OppD_transporters"/>
    <property type="match status" value="1"/>
</dbReference>
<dbReference type="NCBIfam" id="TIGR01727">
    <property type="entry name" value="oligo_HPY"/>
    <property type="match status" value="1"/>
</dbReference>
<evidence type="ECO:0000313" key="9">
    <source>
        <dbReference type="EMBL" id="SDG75414.1"/>
    </source>
</evidence>
<dbReference type="GO" id="GO:0005886">
    <property type="term" value="C:plasma membrane"/>
    <property type="evidence" value="ECO:0007669"/>
    <property type="project" value="UniProtKB-SubCell"/>
</dbReference>
<dbReference type="GO" id="GO:0015833">
    <property type="term" value="P:peptide transport"/>
    <property type="evidence" value="ECO:0007669"/>
    <property type="project" value="InterPro"/>
</dbReference>
<dbReference type="InterPro" id="IPR003439">
    <property type="entry name" value="ABC_transporter-like_ATP-bd"/>
</dbReference>
<dbReference type="PANTHER" id="PTHR43297">
    <property type="entry name" value="OLIGOPEPTIDE TRANSPORT ATP-BINDING PROTEIN APPD"/>
    <property type="match status" value="1"/>
</dbReference>
<evidence type="ECO:0000259" key="8">
    <source>
        <dbReference type="PROSITE" id="PS50893"/>
    </source>
</evidence>
<dbReference type="InterPro" id="IPR050388">
    <property type="entry name" value="ABC_Ni/Peptide_Import"/>
</dbReference>
<reference evidence="9 10" key="1">
    <citation type="submission" date="2016-10" db="EMBL/GenBank/DDBJ databases">
        <authorList>
            <person name="de Groot N.N."/>
        </authorList>
    </citation>
    <scope>NUCLEOTIDE SEQUENCE [LARGE SCALE GENOMIC DNA]</scope>
    <source>
        <strain evidence="9 10">CGMCC 1.10267</strain>
    </source>
</reference>
<evidence type="ECO:0000256" key="1">
    <source>
        <dbReference type="ARBA" id="ARBA00004417"/>
    </source>
</evidence>
<accession>A0A1G7WU70</accession>
<gene>
    <name evidence="9" type="ORF">SAMN04487974_107117</name>
</gene>
<dbReference type="InterPro" id="IPR003593">
    <property type="entry name" value="AAA+_ATPase"/>
</dbReference>
<dbReference type="PROSITE" id="PS50893">
    <property type="entry name" value="ABC_TRANSPORTER_2"/>
    <property type="match status" value="1"/>
</dbReference>
<keyword evidence="10" id="KW-1185">Reference proteome</keyword>
<dbReference type="PROSITE" id="PS00211">
    <property type="entry name" value="ABC_TRANSPORTER_1"/>
    <property type="match status" value="1"/>
</dbReference>